<dbReference type="Pfam" id="PF02384">
    <property type="entry name" value="N6_Mtase"/>
    <property type="match status" value="1"/>
</dbReference>
<dbReference type="SUPFAM" id="SSF53335">
    <property type="entry name" value="S-adenosyl-L-methionine-dependent methyltransferases"/>
    <property type="match status" value="1"/>
</dbReference>
<comment type="caution">
    <text evidence="8">The sequence shown here is derived from an EMBL/GenBank/DDBJ whole genome shotgun (WGS) entry which is preliminary data.</text>
</comment>
<dbReference type="GO" id="GO:0003677">
    <property type="term" value="F:DNA binding"/>
    <property type="evidence" value="ECO:0007669"/>
    <property type="project" value="InterPro"/>
</dbReference>
<accession>A0AA45ZQE7</accession>
<dbReference type="EC" id="2.1.1.72" evidence="1"/>
<dbReference type="GO" id="GO:0008170">
    <property type="term" value="F:N-methyltransferase activity"/>
    <property type="evidence" value="ECO:0007669"/>
    <property type="project" value="InterPro"/>
</dbReference>
<feature type="domain" description="DNA methylase adenine-specific" evidence="7">
    <location>
        <begin position="262"/>
        <end position="405"/>
    </location>
</feature>
<evidence type="ECO:0000256" key="3">
    <source>
        <dbReference type="ARBA" id="ARBA00022679"/>
    </source>
</evidence>
<dbReference type="InterPro" id="IPR029063">
    <property type="entry name" value="SAM-dependent_MTases_sf"/>
</dbReference>
<dbReference type="AlphaFoldDB" id="A0AA45ZQE7"/>
<dbReference type="Proteomes" id="UP000182842">
    <property type="component" value="Unassembled WGS sequence"/>
</dbReference>
<protein>
    <recommendedName>
        <fullName evidence="1">site-specific DNA-methyltransferase (adenine-specific)</fullName>
        <ecNumber evidence="1">2.1.1.72</ecNumber>
    </recommendedName>
</protein>
<comment type="catalytic activity">
    <reaction evidence="6">
        <text>a 2'-deoxyadenosine in DNA + S-adenosyl-L-methionine = an N(6)-methyl-2'-deoxyadenosine in DNA + S-adenosyl-L-homocysteine + H(+)</text>
        <dbReference type="Rhea" id="RHEA:15197"/>
        <dbReference type="Rhea" id="RHEA-COMP:12418"/>
        <dbReference type="Rhea" id="RHEA-COMP:12419"/>
        <dbReference type="ChEBI" id="CHEBI:15378"/>
        <dbReference type="ChEBI" id="CHEBI:57856"/>
        <dbReference type="ChEBI" id="CHEBI:59789"/>
        <dbReference type="ChEBI" id="CHEBI:90615"/>
        <dbReference type="ChEBI" id="CHEBI:90616"/>
        <dbReference type="EC" id="2.1.1.72"/>
    </reaction>
</comment>
<keyword evidence="3" id="KW-0808">Transferase</keyword>
<keyword evidence="4" id="KW-0949">S-adenosyl-L-methionine</keyword>
<gene>
    <name evidence="8" type="ORF">SAMN04489748_1609</name>
</gene>
<dbReference type="InterPro" id="IPR051537">
    <property type="entry name" value="DNA_Adenine_Mtase"/>
</dbReference>
<evidence type="ECO:0000256" key="4">
    <source>
        <dbReference type="ARBA" id="ARBA00022691"/>
    </source>
</evidence>
<evidence type="ECO:0000256" key="1">
    <source>
        <dbReference type="ARBA" id="ARBA00011900"/>
    </source>
</evidence>
<evidence type="ECO:0000313" key="9">
    <source>
        <dbReference type="Proteomes" id="UP000182842"/>
    </source>
</evidence>
<dbReference type="InterPro" id="IPR003356">
    <property type="entry name" value="DNA_methylase_A-5"/>
</dbReference>
<sequence>MAKNMTEDAVRDLARDILGLADSDLACAGVGQLTTFNQLGFSGIADKPDGWYLPKNKADVALVLETKATRIALGKAQVDEVLKNVRIMQTQYEKVVGVLYNGEDVRVFKGEEEVKTPDKLQHVGYYLSLYTVDSIDKERIYQLTARINNCLHFEFGIKNLYHRMIFTACALVAERYGAGLKRLKDLGYETFHTAIHSTLAKSLIASRKQNAKIDILLEEYSDIKMNTTDNQKAINDFIDWVVEISECVNSNEWRGEDVMGIFFNEFNRYKKKSESGQIFTPEHITDFIYKILEVNMDDCVLDATCGSGGFLVKAMANMIREAGGMETKKAGEIKSKQLYGIEFDREIYALACANMLIHKDGKTNLEQMDTRTDAANEWMQSKPITKVLMNPPYENKYGCMTIVENVMDSVPAHTQCAFILPDKKLEKASKAQMKRILKNHRLRKVIKLPEDLFFGVGVTTSIFVFEAGVGQDGKEFFACYMESDGLATVKNKGRHDVYGKWAAIEAHWVDVVEKQSGDDTCQWVNPAEHLSYQMPQKPFEIFEEDFRKTAMDYLMFRQGIDAKEFGEKLLDTAMYSSRVSADDKSVTVTMRKGGDGDGED</sequence>
<dbReference type="EMBL" id="FNRW01000005">
    <property type="protein sequence ID" value="SEB63389.1"/>
    <property type="molecule type" value="Genomic_DNA"/>
</dbReference>
<dbReference type="Gene3D" id="3.40.50.150">
    <property type="entry name" value="Vaccinia Virus protein VP39"/>
    <property type="match status" value="1"/>
</dbReference>
<organism evidence="8 9">
    <name type="scientific">Bifidobacterium longum</name>
    <dbReference type="NCBI Taxonomy" id="216816"/>
    <lineage>
        <taxon>Bacteria</taxon>
        <taxon>Bacillati</taxon>
        <taxon>Actinomycetota</taxon>
        <taxon>Actinomycetes</taxon>
        <taxon>Bifidobacteriales</taxon>
        <taxon>Bifidobacteriaceae</taxon>
        <taxon>Bifidobacterium</taxon>
    </lineage>
</organism>
<dbReference type="GO" id="GO:0032259">
    <property type="term" value="P:methylation"/>
    <property type="evidence" value="ECO:0007669"/>
    <property type="project" value="UniProtKB-KW"/>
</dbReference>
<reference evidence="8 9" key="1">
    <citation type="submission" date="2016-10" db="EMBL/GenBank/DDBJ databases">
        <authorList>
            <person name="Varghese N."/>
            <person name="Submissions S."/>
        </authorList>
    </citation>
    <scope>NUCLEOTIDE SEQUENCE [LARGE SCALE GENOMIC DNA]</scope>
    <source>
        <strain evidence="8 9">DSM 20219</strain>
    </source>
</reference>
<evidence type="ECO:0000256" key="6">
    <source>
        <dbReference type="ARBA" id="ARBA00047942"/>
    </source>
</evidence>
<evidence type="ECO:0000259" key="7">
    <source>
        <dbReference type="Pfam" id="PF02384"/>
    </source>
</evidence>
<dbReference type="RefSeq" id="WP_013582690.1">
    <property type="nucleotide sequence ID" value="NZ_JAASIT010000012.1"/>
</dbReference>
<keyword evidence="2 8" id="KW-0489">Methyltransferase</keyword>
<dbReference type="GeneID" id="69578224"/>
<evidence type="ECO:0000256" key="5">
    <source>
        <dbReference type="ARBA" id="ARBA00022747"/>
    </source>
</evidence>
<dbReference type="PANTHER" id="PTHR42933:SF1">
    <property type="entry name" value="SITE-SPECIFIC DNA-METHYLTRANSFERASE (ADENINE-SPECIFIC)"/>
    <property type="match status" value="1"/>
</dbReference>
<dbReference type="PANTHER" id="PTHR42933">
    <property type="entry name" value="SLR6095 PROTEIN"/>
    <property type="match status" value="1"/>
</dbReference>
<keyword evidence="5" id="KW-0680">Restriction system</keyword>
<proteinExistence type="predicted"/>
<dbReference type="GO" id="GO:0009307">
    <property type="term" value="P:DNA restriction-modification system"/>
    <property type="evidence" value="ECO:0007669"/>
    <property type="project" value="UniProtKB-KW"/>
</dbReference>
<dbReference type="GO" id="GO:0009007">
    <property type="term" value="F:site-specific DNA-methyltransferase (adenine-specific) activity"/>
    <property type="evidence" value="ECO:0007669"/>
    <property type="project" value="UniProtKB-EC"/>
</dbReference>
<evidence type="ECO:0000313" key="8">
    <source>
        <dbReference type="EMBL" id="SEB63389.1"/>
    </source>
</evidence>
<name>A0AA45ZQE7_BIFLN</name>
<dbReference type="PRINTS" id="PR00507">
    <property type="entry name" value="N12N6MTFRASE"/>
</dbReference>
<evidence type="ECO:0000256" key="2">
    <source>
        <dbReference type="ARBA" id="ARBA00022603"/>
    </source>
</evidence>